<feature type="transmembrane region" description="Helical" evidence="7">
    <location>
        <begin position="192"/>
        <end position="215"/>
    </location>
</feature>
<evidence type="ECO:0000256" key="3">
    <source>
        <dbReference type="ARBA" id="ARBA00022692"/>
    </source>
</evidence>
<evidence type="ECO:0000256" key="7">
    <source>
        <dbReference type="SAM" id="Phobius"/>
    </source>
</evidence>
<keyword evidence="5 7" id="KW-0472">Membrane</keyword>
<evidence type="ECO:0000313" key="8">
    <source>
        <dbReference type="EMBL" id="ELU42360.1"/>
    </source>
</evidence>
<dbReference type="Proteomes" id="UP000011668">
    <property type="component" value="Unassembled WGS sequence"/>
</dbReference>
<sequence length="568" mass="61015">MAWAEKLRPGPRARTIWRDSCCRFIEVYAPIEYRQRGGRGSGRGEKSVEICAIFDRLSISPSPLSSAMACCKNNNGQSTCQCASSSSSSSSSSPTVQKVALPKRKRNDDDISNKPPVWSINSSPNQDAPLPSKCDRHSEAREGVCCKELKGDDERNLIDPDIVRDVIIGLSDGLTVPFALTAGLSSIGNSRLVVIGGIAELIAGAISMGVGGFLASQAERDHFRYLRRTTRDRVLRSCSGEMEREVHAVLGPVGVSEQTSRSLATELRQVEVDVSASSTATPDTHGTVTKRQSWMSLGTWGRKTAMPAQVVEEESQPLRWQEDVGLTAFLLKFGEGMEEVPTARLYISAFTIGAGYLVGGLVPLVPYFFVDSARIGLLYSCIVTGITLLIFGAVKTHYTGATGGTGGYIWGAVSTLLVGGFAAGAAFGIVHALEASEIDLLGFKLYSSDKGDMHSVSFHYDSVGVSDWVFWPIALMAHPWYLRVEIIDRPSEVKSSEIFGGKEGGRATDGTFTGVIVLNDGDGRMPLCGKPHGGSSSAEPLPPMLAICKTATRNDSRGVSVRARPLRL</sequence>
<evidence type="ECO:0000256" key="4">
    <source>
        <dbReference type="ARBA" id="ARBA00022989"/>
    </source>
</evidence>
<dbReference type="OrthoDB" id="73465at2759"/>
<feature type="transmembrane region" description="Helical" evidence="7">
    <location>
        <begin position="375"/>
        <end position="394"/>
    </location>
</feature>
<dbReference type="GO" id="GO:0005384">
    <property type="term" value="F:manganese ion transmembrane transporter activity"/>
    <property type="evidence" value="ECO:0007669"/>
    <property type="project" value="InterPro"/>
</dbReference>
<dbReference type="GO" id="GO:0030026">
    <property type="term" value="P:intracellular manganese ion homeostasis"/>
    <property type="evidence" value="ECO:0007669"/>
    <property type="project" value="InterPro"/>
</dbReference>
<keyword evidence="4 7" id="KW-1133">Transmembrane helix</keyword>
<dbReference type="Pfam" id="PF01988">
    <property type="entry name" value="VIT1"/>
    <property type="match status" value="1"/>
</dbReference>
<keyword evidence="3 7" id="KW-0812">Transmembrane</keyword>
<evidence type="ECO:0000256" key="2">
    <source>
        <dbReference type="ARBA" id="ARBA00007049"/>
    </source>
</evidence>
<comment type="similarity">
    <text evidence="2">Belongs to the CCC1 family.</text>
</comment>
<accession>L8WWL3</accession>
<comment type="caution">
    <text evidence="8">The sequence shown here is derived from an EMBL/GenBank/DDBJ whole genome shotgun (WGS) entry which is preliminary data.</text>
</comment>
<evidence type="ECO:0000256" key="1">
    <source>
        <dbReference type="ARBA" id="ARBA00004127"/>
    </source>
</evidence>
<comment type="subcellular location">
    <subcellularLocation>
        <location evidence="1">Endomembrane system</location>
        <topology evidence="1">Multi-pass membrane protein</topology>
    </subcellularLocation>
</comment>
<proteinExistence type="inferred from homology"/>
<dbReference type="CDD" id="cd02435">
    <property type="entry name" value="CCC1"/>
    <property type="match status" value="1"/>
</dbReference>
<reference evidence="8 9" key="1">
    <citation type="journal article" date="2013" name="Nat. Commun.">
        <title>The evolution and pathogenic mechanisms of the rice sheath blight pathogen.</title>
        <authorList>
            <person name="Zheng A."/>
            <person name="Lin R."/>
            <person name="Xu L."/>
            <person name="Qin P."/>
            <person name="Tang C."/>
            <person name="Ai P."/>
            <person name="Zhang D."/>
            <person name="Liu Y."/>
            <person name="Sun Z."/>
            <person name="Feng H."/>
            <person name="Wang Y."/>
            <person name="Chen Y."/>
            <person name="Liang X."/>
            <person name="Fu R."/>
            <person name="Li Q."/>
            <person name="Zhang J."/>
            <person name="Yu X."/>
            <person name="Xie Z."/>
            <person name="Ding L."/>
            <person name="Guan P."/>
            <person name="Tang J."/>
            <person name="Liang Y."/>
            <person name="Wang S."/>
            <person name="Deng Q."/>
            <person name="Li S."/>
            <person name="Zhu J."/>
            <person name="Wang L."/>
            <person name="Liu H."/>
            <person name="Li P."/>
        </authorList>
    </citation>
    <scope>NUCLEOTIDE SEQUENCE [LARGE SCALE GENOMIC DNA]</scope>
    <source>
        <strain evidence="9">AG-1 IA</strain>
    </source>
</reference>
<evidence type="ECO:0000256" key="6">
    <source>
        <dbReference type="SAM" id="MobiDB-lite"/>
    </source>
</evidence>
<dbReference type="STRING" id="983506.L8WWL3"/>
<name>L8WWL3_THACA</name>
<dbReference type="GO" id="GO:0012505">
    <property type="term" value="C:endomembrane system"/>
    <property type="evidence" value="ECO:0007669"/>
    <property type="project" value="UniProtKB-SubCell"/>
</dbReference>
<protein>
    <submittedName>
        <fullName evidence="8">Membrane fraction protein</fullName>
    </submittedName>
</protein>
<feature type="region of interest" description="Disordered" evidence="6">
    <location>
        <begin position="82"/>
        <end position="135"/>
    </location>
</feature>
<keyword evidence="9" id="KW-1185">Reference proteome</keyword>
<feature type="transmembrane region" description="Helical" evidence="7">
    <location>
        <begin position="345"/>
        <end position="369"/>
    </location>
</feature>
<dbReference type="PANTHER" id="PTHR31851">
    <property type="entry name" value="FE(2+)/MN(2+) TRANSPORTER PCL1"/>
    <property type="match status" value="1"/>
</dbReference>
<gene>
    <name evidence="8" type="ORF">AG1IA_03610</name>
</gene>
<dbReference type="InterPro" id="IPR008217">
    <property type="entry name" value="Ccc1_fam"/>
</dbReference>
<feature type="compositionally biased region" description="Low complexity" evidence="6">
    <location>
        <begin position="84"/>
        <end position="93"/>
    </location>
</feature>
<evidence type="ECO:0000313" key="9">
    <source>
        <dbReference type="Proteomes" id="UP000011668"/>
    </source>
</evidence>
<evidence type="ECO:0000256" key="5">
    <source>
        <dbReference type="ARBA" id="ARBA00023136"/>
    </source>
</evidence>
<dbReference type="EMBL" id="AFRT01000853">
    <property type="protein sequence ID" value="ELU42360.1"/>
    <property type="molecule type" value="Genomic_DNA"/>
</dbReference>
<dbReference type="HOGENOM" id="CLU_479945_0_0_1"/>
<organism evidence="8 9">
    <name type="scientific">Thanatephorus cucumeris (strain AG1-IA)</name>
    <name type="common">Rice sheath blight fungus</name>
    <name type="synonym">Rhizoctonia solani</name>
    <dbReference type="NCBI Taxonomy" id="983506"/>
    <lineage>
        <taxon>Eukaryota</taxon>
        <taxon>Fungi</taxon>
        <taxon>Dikarya</taxon>
        <taxon>Basidiomycota</taxon>
        <taxon>Agaricomycotina</taxon>
        <taxon>Agaricomycetes</taxon>
        <taxon>Cantharellales</taxon>
        <taxon>Ceratobasidiaceae</taxon>
        <taxon>Rhizoctonia</taxon>
        <taxon>Rhizoctonia solani AG-1</taxon>
    </lineage>
</organism>
<dbReference type="AlphaFoldDB" id="L8WWL3"/>
<feature type="transmembrane region" description="Helical" evidence="7">
    <location>
        <begin position="406"/>
        <end position="430"/>
    </location>
</feature>